<organism evidence="2 3">
    <name type="scientific">Methylobacterium aquaticum</name>
    <dbReference type="NCBI Taxonomy" id="270351"/>
    <lineage>
        <taxon>Bacteria</taxon>
        <taxon>Pseudomonadati</taxon>
        <taxon>Pseudomonadota</taxon>
        <taxon>Alphaproteobacteria</taxon>
        <taxon>Hyphomicrobiales</taxon>
        <taxon>Methylobacteriaceae</taxon>
        <taxon>Methylobacterium</taxon>
    </lineage>
</organism>
<sequence length="96" mass="10070">MAARAKPANSVRFISVLLWIDGNVGLSGPFGRKTGVWGPRIVVPGRRGASRIYGGAPRAGRGAPAPGAFPDEVETGSSKKMRQNKDLESIPIAARS</sequence>
<feature type="region of interest" description="Disordered" evidence="1">
    <location>
        <begin position="53"/>
        <end position="96"/>
    </location>
</feature>
<proteinExistence type="predicted"/>
<dbReference type="KEGG" id="maqu:Maq22A_c09655"/>
<dbReference type="AlphaFoldDB" id="A0A0C6F9Y1"/>
<evidence type="ECO:0000256" key="1">
    <source>
        <dbReference type="SAM" id="MobiDB-lite"/>
    </source>
</evidence>
<accession>A0A0C6F9Y1</accession>
<gene>
    <name evidence="2" type="ORF">Maq22A_c09655</name>
</gene>
<reference evidence="3" key="2">
    <citation type="submission" date="2015-01" db="EMBL/GenBank/DDBJ databases">
        <title>Complete genome sequence of Methylobacterium aquaticum strain 22A.</title>
        <authorList>
            <person name="Tani A."/>
            <person name="Ogura Y."/>
            <person name="Hayashi T."/>
        </authorList>
    </citation>
    <scope>NUCLEOTIDE SEQUENCE [LARGE SCALE GENOMIC DNA]</scope>
    <source>
        <strain evidence="3">MA-22A</strain>
    </source>
</reference>
<dbReference type="PATRIC" id="fig|270351.10.peg.1854"/>
<name>A0A0C6F9Y1_9HYPH</name>
<evidence type="ECO:0000313" key="2">
    <source>
        <dbReference type="EMBL" id="BAQ45223.1"/>
    </source>
</evidence>
<evidence type="ECO:0000313" key="3">
    <source>
        <dbReference type="Proteomes" id="UP000061432"/>
    </source>
</evidence>
<dbReference type="EMBL" id="AP014704">
    <property type="protein sequence ID" value="BAQ45223.1"/>
    <property type="molecule type" value="Genomic_DNA"/>
</dbReference>
<reference evidence="2 3" key="1">
    <citation type="journal article" date="2015" name="Genome Announc.">
        <title>Complete Genome Sequence of Methylobacterium aquaticum Strain 22A, Isolated from Racomitrium japonicum Moss.</title>
        <authorList>
            <person name="Tani A."/>
            <person name="Ogura Y."/>
            <person name="Hayashi T."/>
            <person name="Kimbara K."/>
        </authorList>
    </citation>
    <scope>NUCLEOTIDE SEQUENCE [LARGE SCALE GENOMIC DNA]</scope>
    <source>
        <strain evidence="2 3">MA-22A</strain>
    </source>
</reference>
<protein>
    <submittedName>
        <fullName evidence="2">Uncharacterized protein</fullName>
    </submittedName>
</protein>
<dbReference type="Proteomes" id="UP000061432">
    <property type="component" value="Chromosome"/>
</dbReference>
<feature type="compositionally biased region" description="Low complexity" evidence="1">
    <location>
        <begin position="54"/>
        <end position="68"/>
    </location>
</feature>